<organism evidence="1">
    <name type="scientific">marine sediment metagenome</name>
    <dbReference type="NCBI Taxonomy" id="412755"/>
    <lineage>
        <taxon>unclassified sequences</taxon>
        <taxon>metagenomes</taxon>
        <taxon>ecological metagenomes</taxon>
    </lineage>
</organism>
<proteinExistence type="predicted"/>
<dbReference type="SUPFAM" id="SSF49842">
    <property type="entry name" value="TNF-like"/>
    <property type="match status" value="1"/>
</dbReference>
<protein>
    <recommendedName>
        <fullName evidence="2">C1q domain-containing protein</fullName>
    </recommendedName>
</protein>
<dbReference type="AlphaFoldDB" id="A0A0F8X072"/>
<feature type="non-terminal residue" evidence="1">
    <location>
        <position position="1"/>
    </location>
</feature>
<dbReference type="Gene3D" id="2.60.120.40">
    <property type="match status" value="1"/>
</dbReference>
<reference evidence="1" key="1">
    <citation type="journal article" date="2015" name="Nature">
        <title>Complex archaea that bridge the gap between prokaryotes and eukaryotes.</title>
        <authorList>
            <person name="Spang A."/>
            <person name="Saw J.H."/>
            <person name="Jorgensen S.L."/>
            <person name="Zaremba-Niedzwiedzka K."/>
            <person name="Martijn J."/>
            <person name="Lind A.E."/>
            <person name="van Eijk R."/>
            <person name="Schleper C."/>
            <person name="Guy L."/>
            <person name="Ettema T.J."/>
        </authorList>
    </citation>
    <scope>NUCLEOTIDE SEQUENCE</scope>
</reference>
<name>A0A0F8X072_9ZZZZ</name>
<dbReference type="EMBL" id="LAZR01061968">
    <property type="protein sequence ID" value="KKK62487.1"/>
    <property type="molecule type" value="Genomic_DNA"/>
</dbReference>
<comment type="caution">
    <text evidence="1">The sequence shown here is derived from an EMBL/GenBank/DDBJ whole genome shotgun (WGS) entry which is preliminary data.</text>
</comment>
<evidence type="ECO:0000313" key="1">
    <source>
        <dbReference type="EMBL" id="KKK62487.1"/>
    </source>
</evidence>
<accession>A0A0F8X072</accession>
<sequence length="272" mass="28178">TTDADGIWLFIDRALTTDWIVVVTEGTKRFIVDSRNKIQLSELDVSGHLHVDTIYEHTSGSGVTIDSVVLKDGDVVGTIGAATPAAGAFTTVGGSDATDATSKDTGAIIATAGGIAAEKSIWAGSMVMADAQPAFLVVNSVTDTNVTGDGTEVDPVDLDSEIYDIGSTFASDTFTAPVTGKYLITGGIYITDMDGATHTLDALVKTSNRNYRVHFENLLPGTVVPNFGVLVDMDASDTLTLSVTVSGGAKDVDIVGNAAPIATWLAGYLLPS</sequence>
<gene>
    <name evidence="1" type="ORF">LCGC14_3003830</name>
</gene>
<dbReference type="InterPro" id="IPR008983">
    <property type="entry name" value="Tumour_necrosis_fac-like_dom"/>
</dbReference>
<evidence type="ECO:0008006" key="2">
    <source>
        <dbReference type="Google" id="ProtNLM"/>
    </source>
</evidence>